<gene>
    <name evidence="1" type="ORF">BECKMB1821G_GA0114241_11452</name>
    <name evidence="3" type="ORF">BECKMB1821H_GA0114242_11602</name>
    <name evidence="2" type="ORF">BECKMB1821I_GA0114274_11592</name>
</gene>
<evidence type="ECO:0000313" key="1">
    <source>
        <dbReference type="EMBL" id="VFK33253.1"/>
    </source>
</evidence>
<dbReference type="EMBL" id="CAADGH010000160">
    <property type="protein sequence ID" value="VFK77547.1"/>
    <property type="molecule type" value="Genomic_DNA"/>
</dbReference>
<sequence>MLVKISKMLRLPIARYFENLIETLIPLGELSGILPGYCGQFFPISVRLSQVIINLSDSIDNLSRNPSKLPHGPGKISPNRAKIPVLSAVCPAISESSSVIP</sequence>
<dbReference type="EMBL" id="CAADFO010000145">
    <property type="protein sequence ID" value="VFK33253.1"/>
    <property type="molecule type" value="Genomic_DNA"/>
</dbReference>
<dbReference type="AlphaFoldDB" id="A0A451BH06"/>
<dbReference type="EMBL" id="CAADFQ010000159">
    <property type="protein sequence ID" value="VFK35902.1"/>
    <property type="molecule type" value="Genomic_DNA"/>
</dbReference>
<organism evidence="3">
    <name type="scientific">Candidatus Kentrum sp. MB</name>
    <dbReference type="NCBI Taxonomy" id="2138164"/>
    <lineage>
        <taxon>Bacteria</taxon>
        <taxon>Pseudomonadati</taxon>
        <taxon>Pseudomonadota</taxon>
        <taxon>Gammaproteobacteria</taxon>
        <taxon>Candidatus Kentrum</taxon>
    </lineage>
</organism>
<proteinExistence type="predicted"/>
<accession>A0A451BH06</accession>
<protein>
    <submittedName>
        <fullName evidence="3">Uncharacterized protein</fullName>
    </submittedName>
</protein>
<name>A0A451BH06_9GAMM</name>
<evidence type="ECO:0000313" key="3">
    <source>
        <dbReference type="EMBL" id="VFK77547.1"/>
    </source>
</evidence>
<reference evidence="3" key="1">
    <citation type="submission" date="2019-02" db="EMBL/GenBank/DDBJ databases">
        <authorList>
            <person name="Gruber-Vodicka R. H."/>
            <person name="Seah K. B. B."/>
        </authorList>
    </citation>
    <scope>NUCLEOTIDE SEQUENCE</scope>
    <source>
        <strain evidence="1">BECK_BZ197</strain>
        <strain evidence="3">BECK_BZ198</strain>
        <strain evidence="2">BECK_BZ199</strain>
    </source>
</reference>
<evidence type="ECO:0000313" key="2">
    <source>
        <dbReference type="EMBL" id="VFK35902.1"/>
    </source>
</evidence>